<dbReference type="InterPro" id="IPR039418">
    <property type="entry name" value="LexA-like"/>
</dbReference>
<name>A0A1E3WJ98_9VIBR</name>
<dbReference type="GO" id="GO:0016020">
    <property type="term" value="C:membrane"/>
    <property type="evidence" value="ECO:0007669"/>
    <property type="project" value="InterPro"/>
</dbReference>
<dbReference type="EMBL" id="MDCJ01000002">
    <property type="protein sequence ID" value="ODS09805.1"/>
    <property type="molecule type" value="Genomic_DNA"/>
</dbReference>
<evidence type="ECO:0000256" key="5">
    <source>
        <dbReference type="ARBA" id="ARBA00023163"/>
    </source>
</evidence>
<feature type="domain" description="HTH Mu-type" evidence="6">
    <location>
        <begin position="1"/>
        <end position="67"/>
    </location>
</feature>
<evidence type="ECO:0000256" key="3">
    <source>
        <dbReference type="ARBA" id="ARBA00023015"/>
    </source>
</evidence>
<evidence type="ECO:0000313" key="8">
    <source>
        <dbReference type="Proteomes" id="UP000095131"/>
    </source>
</evidence>
<evidence type="ECO:0000256" key="4">
    <source>
        <dbReference type="ARBA" id="ARBA00023125"/>
    </source>
</evidence>
<dbReference type="InterPro" id="IPR019756">
    <property type="entry name" value="Pept_S26A_signal_pept_1_Ser-AS"/>
</dbReference>
<comment type="caution">
    <text evidence="7">The sequence shown here is derived from an EMBL/GenBank/DDBJ whole genome shotgun (WGS) entry which is preliminary data.</text>
</comment>
<evidence type="ECO:0000256" key="2">
    <source>
        <dbReference type="ARBA" id="ARBA00022801"/>
    </source>
</evidence>
<dbReference type="Gene3D" id="1.10.10.10">
    <property type="entry name" value="Winged helix-like DNA-binding domain superfamily/Winged helix DNA-binding domain"/>
    <property type="match status" value="1"/>
</dbReference>
<dbReference type="PANTHER" id="PTHR40661">
    <property type="match status" value="1"/>
</dbReference>
<keyword evidence="5" id="KW-0804">Transcription</keyword>
<dbReference type="Gene3D" id="2.10.109.10">
    <property type="entry name" value="Umud Fragment, subunit A"/>
    <property type="match status" value="1"/>
</dbReference>
<sequence>MKEWFLSTELINIDGLPNNTNHIGGMARRNNWLKRKAIGKGRSMEYHISNFHPYIQKQLIEKYVTDKSELDKALGEIGERSNITQIKPLTEFSEWCELPVFDVYAAAGAGCLVFSEYQVDSLTIPTTLIEEFGLSPDECAIIYVDGDSMEPTLSHHDRLLIDITERQNPVASGVYVIRIDEAVYVKRLRWDIENAQYQVISDNLDYPQFAIDPNNGRNFKIIGKAIAPVFKRIL</sequence>
<gene>
    <name evidence="7" type="ORF">VSF3289_00036</name>
</gene>
<dbReference type="GO" id="GO:0003677">
    <property type="term" value="F:DNA binding"/>
    <property type="evidence" value="ECO:0007669"/>
    <property type="project" value="UniProtKB-KW"/>
</dbReference>
<dbReference type="PROSITE" id="PS51702">
    <property type="entry name" value="HTH_MU"/>
    <property type="match status" value="1"/>
</dbReference>
<dbReference type="PROSITE" id="PS00501">
    <property type="entry name" value="SPASE_I_1"/>
    <property type="match status" value="1"/>
</dbReference>
<dbReference type="SUPFAM" id="SSF46955">
    <property type="entry name" value="Putative DNA-binding domain"/>
    <property type="match status" value="1"/>
</dbReference>
<accession>A0A1E3WJ98</accession>
<evidence type="ECO:0000259" key="6">
    <source>
        <dbReference type="PROSITE" id="PS51702"/>
    </source>
</evidence>
<keyword evidence="1" id="KW-0645">Protease</keyword>
<dbReference type="Pfam" id="PF00717">
    <property type="entry name" value="Peptidase_S24"/>
    <property type="match status" value="1"/>
</dbReference>
<evidence type="ECO:0000256" key="1">
    <source>
        <dbReference type="ARBA" id="ARBA00022670"/>
    </source>
</evidence>
<dbReference type="AlphaFoldDB" id="A0A1E3WJ98"/>
<dbReference type="InterPro" id="IPR015927">
    <property type="entry name" value="Peptidase_S24_S26A/B/C"/>
</dbReference>
<dbReference type="RefSeq" id="WP_069445786.1">
    <property type="nucleotide sequence ID" value="NZ_CP134277.1"/>
</dbReference>
<reference evidence="7 8" key="1">
    <citation type="submission" date="2016-08" db="EMBL/GenBank/DDBJ databases">
        <title>Genome sequencing of Vibrio scophthalmi strain FP3289, an isolated from Paralichthys olivaceus.</title>
        <authorList>
            <person name="Han H.-J."/>
        </authorList>
    </citation>
    <scope>NUCLEOTIDE SEQUENCE [LARGE SCALE GENOMIC DNA]</scope>
    <source>
        <strain evidence="7 8">FP3289</strain>
    </source>
</reference>
<dbReference type="GO" id="GO:0006508">
    <property type="term" value="P:proteolysis"/>
    <property type="evidence" value="ECO:0007669"/>
    <property type="project" value="UniProtKB-KW"/>
</dbReference>
<dbReference type="OrthoDB" id="9791537at2"/>
<dbReference type="GO" id="GO:0004252">
    <property type="term" value="F:serine-type endopeptidase activity"/>
    <property type="evidence" value="ECO:0007669"/>
    <property type="project" value="InterPro"/>
</dbReference>
<proteinExistence type="predicted"/>
<dbReference type="InterPro" id="IPR036286">
    <property type="entry name" value="LexA/Signal_pep-like_sf"/>
</dbReference>
<dbReference type="CDD" id="cd06529">
    <property type="entry name" value="S24_LexA-like"/>
    <property type="match status" value="1"/>
</dbReference>
<dbReference type="InterPro" id="IPR036388">
    <property type="entry name" value="WH-like_DNA-bd_sf"/>
</dbReference>
<evidence type="ECO:0000313" key="7">
    <source>
        <dbReference type="EMBL" id="ODS09805.1"/>
    </source>
</evidence>
<keyword evidence="2" id="KW-0378">Hydrolase</keyword>
<dbReference type="Proteomes" id="UP000095131">
    <property type="component" value="Unassembled WGS sequence"/>
</dbReference>
<protein>
    <recommendedName>
        <fullName evidence="6">HTH Mu-type domain-containing protein</fullName>
    </recommendedName>
</protein>
<organism evidence="7 8">
    <name type="scientific">Vibrio scophthalmi</name>
    <dbReference type="NCBI Taxonomy" id="45658"/>
    <lineage>
        <taxon>Bacteria</taxon>
        <taxon>Pseudomonadati</taxon>
        <taxon>Pseudomonadota</taxon>
        <taxon>Gammaproteobacteria</taxon>
        <taxon>Vibrionales</taxon>
        <taxon>Vibrionaceae</taxon>
        <taxon>Vibrio</taxon>
    </lineage>
</organism>
<dbReference type="SUPFAM" id="SSF51306">
    <property type="entry name" value="LexA/Signal peptidase"/>
    <property type="match status" value="1"/>
</dbReference>
<dbReference type="InterPro" id="IPR003314">
    <property type="entry name" value="Mu-type_HTH"/>
</dbReference>
<keyword evidence="4" id="KW-0238">DNA-binding</keyword>
<dbReference type="InterPro" id="IPR009061">
    <property type="entry name" value="DNA-bd_dom_put_sf"/>
</dbReference>
<dbReference type="PANTHER" id="PTHR40661:SF3">
    <property type="entry name" value="FELS-1 PROPHAGE TRANSCRIPTIONAL REGULATOR"/>
    <property type="match status" value="1"/>
</dbReference>
<keyword evidence="3" id="KW-0805">Transcription regulation</keyword>